<evidence type="ECO:0000313" key="8">
    <source>
        <dbReference type="EMBL" id="KAJ5404619.1"/>
    </source>
</evidence>
<evidence type="ECO:0000256" key="3">
    <source>
        <dbReference type="ARBA" id="ARBA00022989"/>
    </source>
</evidence>
<keyword evidence="2 6" id="KW-0812">Transmembrane</keyword>
<sequence>MADDNYWQTVLITVPIIGATIATLFFLLRLYSRLLTGIKLDIGDLLMFFGLLFSYGATISTILAAVREGKTDIWGLGSEHRQKAALLFWITQTFWPLSQAFIKFSTIILLRNLLGSAQKLHLTTTILLIFTTAWGTASLLVNTFQCWPPQYFWLQESIQGTCIPSQTAFYISIGTLSLVEDILILSLPVAVVWRLKLALLDKIQLTGLFSIGSLYALRNITINIQL</sequence>
<dbReference type="AlphaFoldDB" id="A0A9W9W708"/>
<feature type="transmembrane region" description="Helical" evidence="6">
    <location>
        <begin position="86"/>
        <end position="110"/>
    </location>
</feature>
<protein>
    <recommendedName>
        <fullName evidence="7">Rhodopsin domain-containing protein</fullName>
    </recommendedName>
</protein>
<gene>
    <name evidence="8" type="ORF">N7509_004490</name>
</gene>
<accession>A0A9W9W708</accession>
<feature type="transmembrane region" description="Helical" evidence="6">
    <location>
        <begin position="6"/>
        <end position="30"/>
    </location>
</feature>
<evidence type="ECO:0000256" key="6">
    <source>
        <dbReference type="SAM" id="Phobius"/>
    </source>
</evidence>
<evidence type="ECO:0000256" key="5">
    <source>
        <dbReference type="ARBA" id="ARBA00038359"/>
    </source>
</evidence>
<reference evidence="8" key="1">
    <citation type="submission" date="2022-12" db="EMBL/GenBank/DDBJ databases">
        <authorList>
            <person name="Petersen C."/>
        </authorList>
    </citation>
    <scope>NUCLEOTIDE SEQUENCE</scope>
    <source>
        <strain evidence="8">IBT 29677</strain>
    </source>
</reference>
<dbReference type="EMBL" id="JAPZBU010000005">
    <property type="protein sequence ID" value="KAJ5404619.1"/>
    <property type="molecule type" value="Genomic_DNA"/>
</dbReference>
<organism evidence="8 9">
    <name type="scientific">Penicillium cosmopolitanum</name>
    <dbReference type="NCBI Taxonomy" id="1131564"/>
    <lineage>
        <taxon>Eukaryota</taxon>
        <taxon>Fungi</taxon>
        <taxon>Dikarya</taxon>
        <taxon>Ascomycota</taxon>
        <taxon>Pezizomycotina</taxon>
        <taxon>Eurotiomycetes</taxon>
        <taxon>Eurotiomycetidae</taxon>
        <taxon>Eurotiales</taxon>
        <taxon>Aspergillaceae</taxon>
        <taxon>Penicillium</taxon>
    </lineage>
</organism>
<dbReference type="GeneID" id="81368107"/>
<evidence type="ECO:0000256" key="2">
    <source>
        <dbReference type="ARBA" id="ARBA00022692"/>
    </source>
</evidence>
<dbReference type="InterPro" id="IPR052337">
    <property type="entry name" value="SAT4-like"/>
</dbReference>
<feature type="transmembrane region" description="Helical" evidence="6">
    <location>
        <begin position="169"/>
        <end position="193"/>
    </location>
</feature>
<dbReference type="PANTHER" id="PTHR33048">
    <property type="entry name" value="PTH11-LIKE INTEGRAL MEMBRANE PROTEIN (AFU_ORTHOLOGUE AFUA_5G11245)"/>
    <property type="match status" value="1"/>
</dbReference>
<comment type="subcellular location">
    <subcellularLocation>
        <location evidence="1">Membrane</location>
        <topology evidence="1">Multi-pass membrane protein</topology>
    </subcellularLocation>
</comment>
<comment type="similarity">
    <text evidence="5">Belongs to the SAT4 family.</text>
</comment>
<keyword evidence="3 6" id="KW-1133">Transmembrane helix</keyword>
<evidence type="ECO:0000256" key="1">
    <source>
        <dbReference type="ARBA" id="ARBA00004141"/>
    </source>
</evidence>
<dbReference type="Pfam" id="PF20684">
    <property type="entry name" value="Fung_rhodopsin"/>
    <property type="match status" value="1"/>
</dbReference>
<dbReference type="OrthoDB" id="10017208at2759"/>
<evidence type="ECO:0000313" key="9">
    <source>
        <dbReference type="Proteomes" id="UP001147747"/>
    </source>
</evidence>
<feature type="transmembrane region" description="Helical" evidence="6">
    <location>
        <begin position="42"/>
        <end position="66"/>
    </location>
</feature>
<dbReference type="GO" id="GO:0016020">
    <property type="term" value="C:membrane"/>
    <property type="evidence" value="ECO:0007669"/>
    <property type="project" value="UniProtKB-SubCell"/>
</dbReference>
<feature type="transmembrane region" description="Helical" evidence="6">
    <location>
        <begin position="122"/>
        <end position="144"/>
    </location>
</feature>
<dbReference type="PANTHER" id="PTHR33048:SF47">
    <property type="entry name" value="INTEGRAL MEMBRANE PROTEIN-RELATED"/>
    <property type="match status" value="1"/>
</dbReference>
<proteinExistence type="inferred from homology"/>
<reference evidence="8" key="2">
    <citation type="journal article" date="2023" name="IMA Fungus">
        <title>Comparative genomic study of the Penicillium genus elucidates a diverse pangenome and 15 lateral gene transfer events.</title>
        <authorList>
            <person name="Petersen C."/>
            <person name="Sorensen T."/>
            <person name="Nielsen M.R."/>
            <person name="Sondergaard T.E."/>
            <person name="Sorensen J.L."/>
            <person name="Fitzpatrick D.A."/>
            <person name="Frisvad J.C."/>
            <person name="Nielsen K.L."/>
        </authorList>
    </citation>
    <scope>NUCLEOTIDE SEQUENCE</scope>
    <source>
        <strain evidence="8">IBT 29677</strain>
    </source>
</reference>
<dbReference type="Proteomes" id="UP001147747">
    <property type="component" value="Unassembled WGS sequence"/>
</dbReference>
<evidence type="ECO:0000259" key="7">
    <source>
        <dbReference type="Pfam" id="PF20684"/>
    </source>
</evidence>
<keyword evidence="4 6" id="KW-0472">Membrane</keyword>
<dbReference type="InterPro" id="IPR049326">
    <property type="entry name" value="Rhodopsin_dom_fungi"/>
</dbReference>
<feature type="domain" description="Rhodopsin" evidence="7">
    <location>
        <begin position="28"/>
        <end position="215"/>
    </location>
</feature>
<keyword evidence="9" id="KW-1185">Reference proteome</keyword>
<dbReference type="RefSeq" id="XP_056491861.1">
    <property type="nucleotide sequence ID" value="XM_056629127.1"/>
</dbReference>
<comment type="caution">
    <text evidence="8">The sequence shown here is derived from an EMBL/GenBank/DDBJ whole genome shotgun (WGS) entry which is preliminary data.</text>
</comment>
<evidence type="ECO:0000256" key="4">
    <source>
        <dbReference type="ARBA" id="ARBA00023136"/>
    </source>
</evidence>
<name>A0A9W9W708_9EURO</name>